<dbReference type="RefSeq" id="WP_162841349.1">
    <property type="nucleotide sequence ID" value="NZ_FQUH01000022.1"/>
</dbReference>
<accession>A0A1M5FYX7</accession>
<dbReference type="AlphaFoldDB" id="A0A1M5FYX7"/>
<name>A0A1M5FYX7_VIBGA</name>
<sequence length="55" mass="5974">MKKGLMIATIIIQLFVAVLTSGATRSLAELTAFLLIVVLFLERAPRPSSRQTSSL</sequence>
<organism evidence="1 2">
    <name type="scientific">Vibrio gazogenes DSM 21264 = NBRC 103151</name>
    <dbReference type="NCBI Taxonomy" id="1123492"/>
    <lineage>
        <taxon>Bacteria</taxon>
        <taxon>Pseudomonadati</taxon>
        <taxon>Pseudomonadota</taxon>
        <taxon>Gammaproteobacteria</taxon>
        <taxon>Vibrionales</taxon>
        <taxon>Vibrionaceae</taxon>
        <taxon>Vibrio</taxon>
    </lineage>
</organism>
<evidence type="ECO:0000313" key="2">
    <source>
        <dbReference type="Proteomes" id="UP000184159"/>
    </source>
</evidence>
<keyword evidence="2" id="KW-1185">Reference proteome</keyword>
<gene>
    <name evidence="1" type="ORF">SAMN02745781_03628</name>
</gene>
<evidence type="ECO:0000313" key="1">
    <source>
        <dbReference type="EMBL" id="SHF96663.1"/>
    </source>
</evidence>
<proteinExistence type="predicted"/>
<dbReference type="EMBL" id="FQUH01000022">
    <property type="protein sequence ID" value="SHF96663.1"/>
    <property type="molecule type" value="Genomic_DNA"/>
</dbReference>
<dbReference type="Proteomes" id="UP000184159">
    <property type="component" value="Unassembled WGS sequence"/>
</dbReference>
<protein>
    <submittedName>
        <fullName evidence="1">Uncharacterized protein</fullName>
    </submittedName>
</protein>
<reference evidence="2" key="1">
    <citation type="submission" date="2016-11" db="EMBL/GenBank/DDBJ databases">
        <authorList>
            <person name="Varghese N."/>
            <person name="Submissions S."/>
        </authorList>
    </citation>
    <scope>NUCLEOTIDE SEQUENCE [LARGE SCALE GENOMIC DNA]</scope>
    <source>
        <strain evidence="2">DSM 21264</strain>
    </source>
</reference>